<dbReference type="GO" id="GO:0004386">
    <property type="term" value="F:helicase activity"/>
    <property type="evidence" value="ECO:0007669"/>
    <property type="project" value="UniProtKB-KW"/>
</dbReference>
<dbReference type="RefSeq" id="WP_164649927.1">
    <property type="nucleotide sequence ID" value="NZ_CP047476.1"/>
</dbReference>
<dbReference type="Pfam" id="PF00271">
    <property type="entry name" value="Helicase_C"/>
    <property type="match status" value="1"/>
</dbReference>
<dbReference type="InterPro" id="IPR001650">
    <property type="entry name" value="Helicase_C-like"/>
</dbReference>
<organism evidence="3 4">
    <name type="scientific">Vibrio astriarenae</name>
    <dbReference type="NCBI Taxonomy" id="1481923"/>
    <lineage>
        <taxon>Bacteria</taxon>
        <taxon>Pseudomonadati</taxon>
        <taxon>Pseudomonadota</taxon>
        <taxon>Gammaproteobacteria</taxon>
        <taxon>Vibrionales</taxon>
        <taxon>Vibrionaceae</taxon>
        <taxon>Vibrio</taxon>
    </lineage>
</organism>
<keyword evidence="3" id="KW-0067">ATP-binding</keyword>
<dbReference type="SMART" id="SM00487">
    <property type="entry name" value="DEXDc"/>
    <property type="match status" value="1"/>
</dbReference>
<proteinExistence type="predicted"/>
<dbReference type="Gene3D" id="3.40.50.300">
    <property type="entry name" value="P-loop containing nucleotide triphosphate hydrolases"/>
    <property type="match status" value="2"/>
</dbReference>
<dbReference type="SUPFAM" id="SSF52540">
    <property type="entry name" value="P-loop containing nucleoside triphosphate hydrolases"/>
    <property type="match status" value="1"/>
</dbReference>
<dbReference type="EMBL" id="CP047476">
    <property type="protein sequence ID" value="QIA65028.1"/>
    <property type="molecule type" value="Genomic_DNA"/>
</dbReference>
<evidence type="ECO:0000313" key="4">
    <source>
        <dbReference type="Proteomes" id="UP000464262"/>
    </source>
</evidence>
<dbReference type="CDD" id="cd18032">
    <property type="entry name" value="DEXHc_RE_I_III_res"/>
    <property type="match status" value="1"/>
</dbReference>
<dbReference type="PROSITE" id="PS51192">
    <property type="entry name" value="HELICASE_ATP_BIND_1"/>
    <property type="match status" value="1"/>
</dbReference>
<sequence length="811" mass="92923">MPVQSLTLKDNLLTIGGDDPLLPQLIHAINHATEIEIAVSFIQPSGLDLLLPSIHEAIERRENTDSPLKLRVLTSDYLHITHPIALRALIELEGEHVEVKVFETNNRSFHLKSYIFVRTDAAKSFYNGTAYIGSNNISKAALTYAHEWCLRLDYRQPEDSAEAKQFHYIREQFDKLFHHASAVNITDAWINHYIKNRKPPKLSVVGDASLLDEDEYTPNQAQVEALEALNRTRSAGFTRGLVVMGTGMGKMWLSAFDAKQMNAKRVLFVAHREEILTQALNTFAKLWPEKSAGYYNGKEKSLSKDMLFASVQTIGQLTHLSNFDKSHFDYVIVDEFHHASARTYINVLNYFEPRFLLGLTATPERTDQANILSLCNDNLVYERNLVHGIDDNILVPFHYYGIWDDSVNYQEIPWRNGKFDPSELDAQFATTQRASHIFKHWKEKKQSRTLAFCISKKHADYMAEHFNNTFASLGYKALSVHSESTVLRNEALTMLDKGEIQVLFSVDLFNEGTDLPSIDTVLMLRPTDSNIIFIQQLGRGLRRHEDKTHLVVLDFIGNHRSFLNKQEILGIEKGSDLSEYKGQPVDSPKLGKGCFTNIDPEVVNFWQQLTKKLRYSAQEEFEHLTNHLGHRPRAVEFYHKGYDLSKVNKQNGSWLELVASMTGSDNLIAIARSHSDFFLDAIQKMSMTKCFKAILLEAFLELDGFNHPPTIKELSQKSWHVLSRYPKLKSRDLSSKVKEATPESKEWIQYWSRNPINALTGGNKTKGKVWFSLSDDRMMANFSVEPELIQDFHDFTKELVDLQLTKYSERK</sequence>
<dbReference type="PANTHER" id="PTHR47396:SF1">
    <property type="entry name" value="ATP-DEPENDENT HELICASE IRC3-RELATED"/>
    <property type="match status" value="1"/>
</dbReference>
<dbReference type="CDD" id="cd18799">
    <property type="entry name" value="SF2_C_EcoAI-like"/>
    <property type="match status" value="1"/>
</dbReference>
<evidence type="ECO:0000259" key="1">
    <source>
        <dbReference type="PROSITE" id="PS51192"/>
    </source>
</evidence>
<evidence type="ECO:0000313" key="3">
    <source>
        <dbReference type="EMBL" id="QIA65028.1"/>
    </source>
</evidence>
<dbReference type="AlphaFoldDB" id="A0A7Z2YF10"/>
<dbReference type="Pfam" id="PF04851">
    <property type="entry name" value="ResIII"/>
    <property type="match status" value="1"/>
</dbReference>
<gene>
    <name evidence="3" type="ORF">GT360_15815</name>
</gene>
<dbReference type="SUPFAM" id="SSF56024">
    <property type="entry name" value="Phospholipase D/nuclease"/>
    <property type="match status" value="1"/>
</dbReference>
<dbReference type="KEGG" id="vas:GT360_15815"/>
<dbReference type="GO" id="GO:0016787">
    <property type="term" value="F:hydrolase activity"/>
    <property type="evidence" value="ECO:0007669"/>
    <property type="project" value="InterPro"/>
</dbReference>
<protein>
    <submittedName>
        <fullName evidence="3">DEAD/DEAH box helicase family protein</fullName>
    </submittedName>
</protein>
<dbReference type="GO" id="GO:0003677">
    <property type="term" value="F:DNA binding"/>
    <property type="evidence" value="ECO:0007669"/>
    <property type="project" value="InterPro"/>
</dbReference>
<evidence type="ECO:0000259" key="2">
    <source>
        <dbReference type="PROSITE" id="PS51194"/>
    </source>
</evidence>
<dbReference type="InterPro" id="IPR006935">
    <property type="entry name" value="Helicase/UvrB_N"/>
</dbReference>
<keyword evidence="4" id="KW-1185">Reference proteome</keyword>
<dbReference type="GO" id="GO:0005829">
    <property type="term" value="C:cytosol"/>
    <property type="evidence" value="ECO:0007669"/>
    <property type="project" value="TreeGrafter"/>
</dbReference>
<dbReference type="InterPro" id="IPR050742">
    <property type="entry name" value="Helicase_Restrict-Modif_Enz"/>
</dbReference>
<dbReference type="CDD" id="cd09205">
    <property type="entry name" value="PLDc_N_DEXD_b3"/>
    <property type="match status" value="1"/>
</dbReference>
<feature type="domain" description="Helicase ATP-binding" evidence="1">
    <location>
        <begin position="231"/>
        <end position="381"/>
    </location>
</feature>
<dbReference type="PROSITE" id="PS51194">
    <property type="entry name" value="HELICASE_CTER"/>
    <property type="match status" value="1"/>
</dbReference>
<dbReference type="PANTHER" id="PTHR47396">
    <property type="entry name" value="TYPE I RESTRICTION ENZYME ECOKI R PROTEIN"/>
    <property type="match status" value="1"/>
</dbReference>
<dbReference type="Pfam" id="PF13091">
    <property type="entry name" value="PLDc_2"/>
    <property type="match status" value="1"/>
</dbReference>
<feature type="domain" description="Helicase C-terminal" evidence="2">
    <location>
        <begin position="433"/>
        <end position="586"/>
    </location>
</feature>
<keyword evidence="3" id="KW-0378">Hydrolase</keyword>
<dbReference type="Proteomes" id="UP000464262">
    <property type="component" value="Chromosome 2"/>
</dbReference>
<name>A0A7Z2YF10_9VIBR</name>
<dbReference type="Gene3D" id="3.30.870.10">
    <property type="entry name" value="Endonuclease Chain A"/>
    <property type="match status" value="1"/>
</dbReference>
<dbReference type="InterPro" id="IPR027417">
    <property type="entry name" value="P-loop_NTPase"/>
</dbReference>
<dbReference type="InterPro" id="IPR025202">
    <property type="entry name" value="PLD-like_dom"/>
</dbReference>
<reference evidence="3 4" key="1">
    <citation type="submission" date="2020-01" db="EMBL/GenBank/DDBJ databases">
        <title>Whole genome and functional gene identification of agarase of Vibrio HN897.</title>
        <authorList>
            <person name="Liu Y."/>
            <person name="Zhao Z."/>
        </authorList>
    </citation>
    <scope>NUCLEOTIDE SEQUENCE [LARGE SCALE GENOMIC DNA]</scope>
    <source>
        <strain evidence="3 4">HN897</strain>
    </source>
</reference>
<dbReference type="InterPro" id="IPR014001">
    <property type="entry name" value="Helicase_ATP-bd"/>
</dbReference>
<dbReference type="GO" id="GO:0005524">
    <property type="term" value="F:ATP binding"/>
    <property type="evidence" value="ECO:0007669"/>
    <property type="project" value="InterPro"/>
</dbReference>
<accession>A0A7Z2YF10</accession>
<dbReference type="SMART" id="SM00490">
    <property type="entry name" value="HELICc"/>
    <property type="match status" value="1"/>
</dbReference>
<keyword evidence="3" id="KW-0547">Nucleotide-binding</keyword>
<keyword evidence="3" id="KW-0347">Helicase</keyword>